<gene>
    <name evidence="2" type="ORF">LMG28688_04640</name>
</gene>
<keyword evidence="3" id="KW-1185">Reference proteome</keyword>
<feature type="region of interest" description="Disordered" evidence="1">
    <location>
        <begin position="1"/>
        <end position="42"/>
    </location>
</feature>
<dbReference type="EMBL" id="CADIKL010000026">
    <property type="protein sequence ID" value="CAB3797925.1"/>
    <property type="molecule type" value="Genomic_DNA"/>
</dbReference>
<evidence type="ECO:0000313" key="2">
    <source>
        <dbReference type="EMBL" id="CAB3797925.1"/>
    </source>
</evidence>
<protein>
    <submittedName>
        <fullName evidence="2">Uncharacterized protein</fullName>
    </submittedName>
</protein>
<dbReference type="AlphaFoldDB" id="A0A6J5GFE5"/>
<accession>A0A6J5GFE5</accession>
<feature type="compositionally biased region" description="Basic and acidic residues" evidence="1">
    <location>
        <begin position="9"/>
        <end position="32"/>
    </location>
</feature>
<proteinExistence type="predicted"/>
<name>A0A6J5GFE5_9BURK</name>
<organism evidence="2 3">
    <name type="scientific">Paraburkholderia caffeinitolerans</name>
    <dbReference type="NCBI Taxonomy" id="1723730"/>
    <lineage>
        <taxon>Bacteria</taxon>
        <taxon>Pseudomonadati</taxon>
        <taxon>Pseudomonadota</taxon>
        <taxon>Betaproteobacteria</taxon>
        <taxon>Burkholderiales</taxon>
        <taxon>Burkholderiaceae</taxon>
        <taxon>Paraburkholderia</taxon>
    </lineage>
</organism>
<evidence type="ECO:0000313" key="3">
    <source>
        <dbReference type="Proteomes" id="UP000494119"/>
    </source>
</evidence>
<dbReference type="Proteomes" id="UP000494119">
    <property type="component" value="Unassembled WGS sequence"/>
</dbReference>
<sequence length="55" mass="6175">MYGKYRTVLGERKQKIDAPGENTERIPERDMSDAVPQPAPAGKTLTVRALTRVFD</sequence>
<evidence type="ECO:0000256" key="1">
    <source>
        <dbReference type="SAM" id="MobiDB-lite"/>
    </source>
</evidence>
<reference evidence="2 3" key="1">
    <citation type="submission" date="2020-04" db="EMBL/GenBank/DDBJ databases">
        <authorList>
            <person name="De Canck E."/>
        </authorList>
    </citation>
    <scope>NUCLEOTIDE SEQUENCE [LARGE SCALE GENOMIC DNA]</scope>
    <source>
        <strain evidence="2 3">LMG 28688</strain>
    </source>
</reference>